<dbReference type="AlphaFoldDB" id="A0AA36N9S9"/>
<keyword evidence="3" id="KW-1185">Reference proteome</keyword>
<proteinExistence type="predicted"/>
<keyword evidence="1" id="KW-1133">Transmembrane helix</keyword>
<evidence type="ECO:0000256" key="1">
    <source>
        <dbReference type="SAM" id="Phobius"/>
    </source>
</evidence>
<evidence type="ECO:0000313" key="2">
    <source>
        <dbReference type="EMBL" id="CAJ1404390.1"/>
    </source>
</evidence>
<dbReference type="EMBL" id="CAUJNA010003538">
    <property type="protein sequence ID" value="CAJ1404390.1"/>
    <property type="molecule type" value="Genomic_DNA"/>
</dbReference>
<keyword evidence="1" id="KW-0812">Transmembrane</keyword>
<name>A0AA36N9S9_9DINO</name>
<gene>
    <name evidence="2" type="ORF">EVOR1521_LOCUS26843</name>
</gene>
<protein>
    <submittedName>
        <fullName evidence="2">Uncharacterized protein</fullName>
    </submittedName>
</protein>
<reference evidence="2" key="1">
    <citation type="submission" date="2023-08" db="EMBL/GenBank/DDBJ databases">
        <authorList>
            <person name="Chen Y."/>
            <person name="Shah S."/>
            <person name="Dougan E. K."/>
            <person name="Thang M."/>
            <person name="Chan C."/>
        </authorList>
    </citation>
    <scope>NUCLEOTIDE SEQUENCE</scope>
</reference>
<feature type="transmembrane region" description="Helical" evidence="1">
    <location>
        <begin position="36"/>
        <end position="61"/>
    </location>
</feature>
<keyword evidence="1" id="KW-0472">Membrane</keyword>
<dbReference type="Proteomes" id="UP001178507">
    <property type="component" value="Unassembled WGS sequence"/>
</dbReference>
<comment type="caution">
    <text evidence="2">The sequence shown here is derived from an EMBL/GenBank/DDBJ whole genome shotgun (WGS) entry which is preliminary data.</text>
</comment>
<organism evidence="2 3">
    <name type="scientific">Effrenium voratum</name>
    <dbReference type="NCBI Taxonomy" id="2562239"/>
    <lineage>
        <taxon>Eukaryota</taxon>
        <taxon>Sar</taxon>
        <taxon>Alveolata</taxon>
        <taxon>Dinophyceae</taxon>
        <taxon>Suessiales</taxon>
        <taxon>Symbiodiniaceae</taxon>
        <taxon>Effrenium</taxon>
    </lineage>
</organism>
<sequence>MVMHKLLIALGLALTGSVWLVGNVLCALLVQYPWLWHFLKVFCVSTAFFGGALLFLLSWLAQFWPKDLMAKAEEGLNLSIFELVEILNRIIMRPLYDAVRVLLLINADLDEGTRKEILEEMSPAFRRRVFQCSVAQLLPHRIQKLIYKDTPKSCTDKATMQDIFGDKTEIDPNSPPASSRLARSRSRSLTDLLDFMRTTEVASQKTRQSSVVQKILASKVSDGAIWTMSQGAVHQYESHLSQRVHNLVERINKEPETRLLRLPWRILRWEANMAASVLTSMVSYFAAPEEKRD</sequence>
<evidence type="ECO:0000313" key="3">
    <source>
        <dbReference type="Proteomes" id="UP001178507"/>
    </source>
</evidence>
<accession>A0AA36N9S9</accession>